<comment type="caution">
    <text evidence="1">The sequence shown here is derived from an EMBL/GenBank/DDBJ whole genome shotgun (WGS) entry which is preliminary data.</text>
</comment>
<sequence>MALVLKNICPYCGTETVKLLLLDEATNYVAQAYVEDAINTAIAIDMVVPNIDYDAPSIHYHKEIKVNYCPMCGRRLAND</sequence>
<dbReference type="Proteomes" id="UP000430323">
    <property type="component" value="Unassembled WGS sequence"/>
</dbReference>
<organism evidence="1 2">
    <name type="scientific">Lactobacillus crispatus</name>
    <dbReference type="NCBI Taxonomy" id="47770"/>
    <lineage>
        <taxon>Bacteria</taxon>
        <taxon>Bacillati</taxon>
        <taxon>Bacillota</taxon>
        <taxon>Bacilli</taxon>
        <taxon>Lactobacillales</taxon>
        <taxon>Lactobacillaceae</taxon>
        <taxon>Lactobacillus</taxon>
    </lineage>
</organism>
<dbReference type="EMBL" id="WBOB01000002">
    <property type="protein sequence ID" value="KAB1978296.1"/>
    <property type="molecule type" value="Genomic_DNA"/>
</dbReference>
<evidence type="ECO:0000313" key="1">
    <source>
        <dbReference type="EMBL" id="KAB1978296.1"/>
    </source>
</evidence>
<gene>
    <name evidence="1" type="ORF">F8251_00950</name>
</gene>
<dbReference type="AlphaFoldDB" id="A0A6A1Z8U9"/>
<reference evidence="1 2" key="1">
    <citation type="submission" date="2019-09" db="EMBL/GenBank/DDBJ databases">
        <title>Investigation of probiotic properties of different lactic acid bacteria.</title>
        <authorList>
            <person name="Jaomanjaka F."/>
            <person name="Blanc P."/>
        </authorList>
    </citation>
    <scope>NUCLEOTIDE SEQUENCE [LARGE SCALE GENOMIC DNA]</scope>
    <source>
        <strain evidence="1 2">BIO6272</strain>
    </source>
</reference>
<dbReference type="RefSeq" id="WP_151495058.1">
    <property type="nucleotide sequence ID" value="NZ_JBBOJP010000049.1"/>
</dbReference>
<evidence type="ECO:0000313" key="2">
    <source>
        <dbReference type="Proteomes" id="UP000430323"/>
    </source>
</evidence>
<protein>
    <submittedName>
        <fullName evidence="1">Uncharacterized protein</fullName>
    </submittedName>
</protein>
<name>A0A6A1Z8U9_9LACO</name>
<proteinExistence type="predicted"/>
<accession>A0A6A1Z8U9</accession>